<dbReference type="CDD" id="cd14137">
    <property type="entry name" value="STKc_GSK3"/>
    <property type="match status" value="1"/>
</dbReference>
<dbReference type="InterPro" id="IPR008271">
    <property type="entry name" value="Ser/Thr_kinase_AS"/>
</dbReference>
<keyword evidence="11" id="KW-1185">Reference proteome</keyword>
<dbReference type="GO" id="GO:0005524">
    <property type="term" value="F:ATP binding"/>
    <property type="evidence" value="ECO:0007669"/>
    <property type="project" value="UniProtKB-UniRule"/>
</dbReference>
<keyword evidence="2 8" id="KW-0723">Serine/threonine-protein kinase</keyword>
<organism evidence="10 11">
    <name type="scientific">Entamoeba invadens IP1</name>
    <dbReference type="NCBI Taxonomy" id="370355"/>
    <lineage>
        <taxon>Eukaryota</taxon>
        <taxon>Amoebozoa</taxon>
        <taxon>Evosea</taxon>
        <taxon>Archamoebae</taxon>
        <taxon>Mastigamoebida</taxon>
        <taxon>Entamoebidae</taxon>
        <taxon>Entamoeba</taxon>
    </lineage>
</organism>
<sequence length="335" mass="38175">MSHKQGRLNPLTLFGEQKNLKLVSEKTSYVIQETVGYGTFGIVVMAKNSSGEVVAMKRVVQDHHYKNRELPIMEMLHHVNVLELKDSFFSKIPNVKDDYILNIVMDYMPYNLFQVTTEKVLSEKHVVSFSFQLARSLTYIHSLGICHRDIKPQNVLVNLNDFSLKLCDFGSAKQLDPKGPNISYICSRYYRAPELIFDCTHYSTAIDIWAYGCVVAEMVMQKPLFKGYSNTDQLTEIMKILGNPSMEQIYAMNRNTSVFRMPQINAIGVKAILAPYKYPPGLDNLLEEVLQYNPFSRPTGMMVMAHPFHKAARVGVVFTDDEVKEAKVRGINLSI</sequence>
<evidence type="ECO:0000256" key="7">
    <source>
        <dbReference type="PROSITE-ProRule" id="PRU10141"/>
    </source>
</evidence>
<feature type="domain" description="Protein kinase" evidence="9">
    <location>
        <begin position="29"/>
        <end position="309"/>
    </location>
</feature>
<dbReference type="InterPro" id="IPR017441">
    <property type="entry name" value="Protein_kinase_ATP_BS"/>
</dbReference>
<evidence type="ECO:0000256" key="5">
    <source>
        <dbReference type="ARBA" id="ARBA00022777"/>
    </source>
</evidence>
<dbReference type="OrthoDB" id="272141at2759"/>
<dbReference type="GO" id="GO:0005737">
    <property type="term" value="C:cytoplasm"/>
    <property type="evidence" value="ECO:0007669"/>
    <property type="project" value="TreeGrafter"/>
</dbReference>
<dbReference type="PROSITE" id="PS00107">
    <property type="entry name" value="PROTEIN_KINASE_ATP"/>
    <property type="match status" value="1"/>
</dbReference>
<dbReference type="KEGG" id="eiv:EIN_403580"/>
<keyword evidence="5" id="KW-0418">Kinase</keyword>
<dbReference type="GO" id="GO:0030154">
    <property type="term" value="P:cell differentiation"/>
    <property type="evidence" value="ECO:0007669"/>
    <property type="project" value="TreeGrafter"/>
</dbReference>
<dbReference type="Gene3D" id="1.10.510.10">
    <property type="entry name" value="Transferase(Phosphotransferase) domain 1"/>
    <property type="match status" value="1"/>
</dbReference>
<proteinExistence type="inferred from homology"/>
<dbReference type="SUPFAM" id="SSF56112">
    <property type="entry name" value="Protein kinase-like (PK-like)"/>
    <property type="match status" value="1"/>
</dbReference>
<protein>
    <recommendedName>
        <fullName evidence="9">Protein kinase domain-containing protein</fullName>
    </recommendedName>
</protein>
<dbReference type="FunFam" id="1.10.510.10:FF:000624">
    <property type="entry name" value="Mitogen-activated protein kinase"/>
    <property type="match status" value="1"/>
</dbReference>
<evidence type="ECO:0000313" key="10">
    <source>
        <dbReference type="EMBL" id="ELP90024.1"/>
    </source>
</evidence>
<name>A0A0A1UCK7_ENTIV</name>
<evidence type="ECO:0000256" key="4">
    <source>
        <dbReference type="ARBA" id="ARBA00022741"/>
    </source>
</evidence>
<dbReference type="SMART" id="SM00220">
    <property type="entry name" value="S_TKc"/>
    <property type="match status" value="1"/>
</dbReference>
<accession>A0A0A1UCK7</accession>
<dbReference type="PROSITE" id="PS00108">
    <property type="entry name" value="PROTEIN_KINASE_ST"/>
    <property type="match status" value="1"/>
</dbReference>
<dbReference type="GO" id="GO:0004674">
    <property type="term" value="F:protein serine/threonine kinase activity"/>
    <property type="evidence" value="ECO:0007669"/>
    <property type="project" value="UniProtKB-KW"/>
</dbReference>
<evidence type="ECO:0000256" key="1">
    <source>
        <dbReference type="ARBA" id="ARBA00005527"/>
    </source>
</evidence>
<dbReference type="OMA" id="LKPHPWS"/>
<keyword evidence="6 7" id="KW-0067">ATP-binding</keyword>
<dbReference type="PANTHER" id="PTHR24057:SF0">
    <property type="entry name" value="PROTEIN KINASE SHAGGY-RELATED"/>
    <property type="match status" value="1"/>
</dbReference>
<dbReference type="InterPro" id="IPR011009">
    <property type="entry name" value="Kinase-like_dom_sf"/>
</dbReference>
<dbReference type="GO" id="GO:0005634">
    <property type="term" value="C:nucleus"/>
    <property type="evidence" value="ECO:0007669"/>
    <property type="project" value="TreeGrafter"/>
</dbReference>
<dbReference type="PANTHER" id="PTHR24057">
    <property type="entry name" value="GLYCOGEN SYNTHASE KINASE-3 ALPHA"/>
    <property type="match status" value="1"/>
</dbReference>
<dbReference type="InterPro" id="IPR000719">
    <property type="entry name" value="Prot_kinase_dom"/>
</dbReference>
<keyword evidence="4 7" id="KW-0547">Nucleotide-binding</keyword>
<evidence type="ECO:0000259" key="9">
    <source>
        <dbReference type="PROSITE" id="PS50011"/>
    </source>
</evidence>
<feature type="binding site" evidence="7">
    <location>
        <position position="57"/>
    </location>
    <ligand>
        <name>ATP</name>
        <dbReference type="ChEBI" id="CHEBI:30616"/>
    </ligand>
</feature>
<keyword evidence="3" id="KW-0808">Transferase</keyword>
<gene>
    <name evidence="10" type="ORF">EIN_403580</name>
</gene>
<reference evidence="10 11" key="1">
    <citation type="submission" date="2012-10" db="EMBL/GenBank/DDBJ databases">
        <authorList>
            <person name="Zafar N."/>
            <person name="Inman J."/>
            <person name="Hall N."/>
            <person name="Lorenzi H."/>
            <person name="Caler E."/>
        </authorList>
    </citation>
    <scope>NUCLEOTIDE SEQUENCE [LARGE SCALE GENOMIC DNA]</scope>
    <source>
        <strain evidence="10 11">IP1</strain>
    </source>
</reference>
<evidence type="ECO:0000256" key="3">
    <source>
        <dbReference type="ARBA" id="ARBA00022679"/>
    </source>
</evidence>
<dbReference type="RefSeq" id="XP_004256795.1">
    <property type="nucleotide sequence ID" value="XM_004256747.1"/>
</dbReference>
<dbReference type="AlphaFoldDB" id="A0A0A1UCK7"/>
<dbReference type="VEuPathDB" id="AmoebaDB:EIN_403580"/>
<dbReference type="Gene3D" id="3.30.200.20">
    <property type="entry name" value="Phosphorylase Kinase, domain 1"/>
    <property type="match status" value="1"/>
</dbReference>
<evidence type="ECO:0000256" key="8">
    <source>
        <dbReference type="RuleBase" id="RU000304"/>
    </source>
</evidence>
<dbReference type="InterPro" id="IPR050591">
    <property type="entry name" value="GSK-3"/>
</dbReference>
<dbReference type="EMBL" id="KB206537">
    <property type="protein sequence ID" value="ELP90024.1"/>
    <property type="molecule type" value="Genomic_DNA"/>
</dbReference>
<dbReference type="Pfam" id="PF00069">
    <property type="entry name" value="Pkinase"/>
    <property type="match status" value="1"/>
</dbReference>
<evidence type="ECO:0000313" key="11">
    <source>
        <dbReference type="Proteomes" id="UP000014680"/>
    </source>
</evidence>
<dbReference type="PROSITE" id="PS50011">
    <property type="entry name" value="PROTEIN_KINASE_DOM"/>
    <property type="match status" value="1"/>
</dbReference>
<dbReference type="Proteomes" id="UP000014680">
    <property type="component" value="Unassembled WGS sequence"/>
</dbReference>
<dbReference type="GeneID" id="14889072"/>
<dbReference type="GO" id="GO:0007165">
    <property type="term" value="P:signal transduction"/>
    <property type="evidence" value="ECO:0007669"/>
    <property type="project" value="TreeGrafter"/>
</dbReference>
<comment type="similarity">
    <text evidence="1">Belongs to the protein kinase superfamily. CMGC Ser/Thr protein kinase family. GSK-3 subfamily.</text>
</comment>
<evidence type="ECO:0000256" key="6">
    <source>
        <dbReference type="ARBA" id="ARBA00022840"/>
    </source>
</evidence>
<dbReference type="InterPro" id="IPR039192">
    <property type="entry name" value="STKc_GSK3"/>
</dbReference>
<evidence type="ECO:0000256" key="2">
    <source>
        <dbReference type="ARBA" id="ARBA00022527"/>
    </source>
</evidence>